<dbReference type="Proteomes" id="UP000638648">
    <property type="component" value="Unassembled WGS sequence"/>
</dbReference>
<organism evidence="2 3">
    <name type="scientific">Actinopolymorpha pittospori</name>
    <dbReference type="NCBI Taxonomy" id="648752"/>
    <lineage>
        <taxon>Bacteria</taxon>
        <taxon>Bacillati</taxon>
        <taxon>Actinomycetota</taxon>
        <taxon>Actinomycetes</taxon>
        <taxon>Propionibacteriales</taxon>
        <taxon>Actinopolymorphaceae</taxon>
        <taxon>Actinopolymorpha</taxon>
    </lineage>
</organism>
<name>A0A927RD57_9ACTN</name>
<evidence type="ECO:0000313" key="2">
    <source>
        <dbReference type="EMBL" id="MBE1612002.1"/>
    </source>
</evidence>
<reference evidence="2" key="1">
    <citation type="submission" date="2020-10" db="EMBL/GenBank/DDBJ databases">
        <title>Sequencing the genomes of 1000 actinobacteria strains.</title>
        <authorList>
            <person name="Klenk H.-P."/>
        </authorList>
    </citation>
    <scope>NUCLEOTIDE SEQUENCE</scope>
    <source>
        <strain evidence="2">DSM 45354</strain>
    </source>
</reference>
<feature type="compositionally biased region" description="Low complexity" evidence="1">
    <location>
        <begin position="89"/>
        <end position="116"/>
    </location>
</feature>
<sequence length="188" mass="18937">MRMPTLSGRSSRARTVGTVLAWLLAAAAATLVGVVAVGAIGSGIVPPSGRLLSPSEVSARLAEPVGSAAPTPTTPTTTTVGPAAPTPTTPSRTIPTSGVPTPTSTPVPTSVAAATPRVLGSPGGTVLARCGPAVEVVSAIPAQGYDLKDIEPHEGRWRVRFEAGRTRVEVVVSCVDGRPRAAVGRDDH</sequence>
<dbReference type="RefSeq" id="WP_345483045.1">
    <property type="nucleotide sequence ID" value="NZ_BAABJL010000176.1"/>
</dbReference>
<evidence type="ECO:0000313" key="3">
    <source>
        <dbReference type="Proteomes" id="UP000638648"/>
    </source>
</evidence>
<evidence type="ECO:0000256" key="1">
    <source>
        <dbReference type="SAM" id="MobiDB-lite"/>
    </source>
</evidence>
<proteinExistence type="predicted"/>
<feature type="region of interest" description="Disordered" evidence="1">
    <location>
        <begin position="62"/>
        <end position="122"/>
    </location>
</feature>
<comment type="caution">
    <text evidence="2">The sequence shown here is derived from an EMBL/GenBank/DDBJ whole genome shotgun (WGS) entry which is preliminary data.</text>
</comment>
<feature type="compositionally biased region" description="Low complexity" evidence="1">
    <location>
        <begin position="64"/>
        <end position="83"/>
    </location>
</feature>
<accession>A0A927RD57</accession>
<gene>
    <name evidence="2" type="ORF">HEB94_008850</name>
</gene>
<dbReference type="EMBL" id="JADBEM010000001">
    <property type="protein sequence ID" value="MBE1612002.1"/>
    <property type="molecule type" value="Genomic_DNA"/>
</dbReference>
<keyword evidence="3" id="KW-1185">Reference proteome</keyword>
<protein>
    <submittedName>
        <fullName evidence="2">Uncharacterized protein</fullName>
    </submittedName>
</protein>
<dbReference type="AlphaFoldDB" id="A0A927RD57"/>